<accession>A0A077YYE0</accession>
<name>A0A077YYE0_TRITR</name>
<evidence type="ECO:0000256" key="1">
    <source>
        <dbReference type="SAM" id="Coils"/>
    </source>
</evidence>
<proteinExistence type="predicted"/>
<organism evidence="2 3">
    <name type="scientific">Trichuris trichiura</name>
    <name type="common">Whipworm</name>
    <name type="synonym">Trichocephalus trichiurus</name>
    <dbReference type="NCBI Taxonomy" id="36087"/>
    <lineage>
        <taxon>Eukaryota</taxon>
        <taxon>Metazoa</taxon>
        <taxon>Ecdysozoa</taxon>
        <taxon>Nematoda</taxon>
        <taxon>Enoplea</taxon>
        <taxon>Dorylaimia</taxon>
        <taxon>Trichinellida</taxon>
        <taxon>Trichuridae</taxon>
        <taxon>Trichuris</taxon>
    </lineage>
</organism>
<reference evidence="2" key="2">
    <citation type="submission" date="2014-03" db="EMBL/GenBank/DDBJ databases">
        <title>The whipworm genome and dual-species transcriptomics of an intimate host-pathogen interaction.</title>
        <authorList>
            <person name="Foth B.J."/>
            <person name="Tsai I.J."/>
            <person name="Reid A.J."/>
            <person name="Bancroft A.J."/>
            <person name="Nichol S."/>
            <person name="Tracey A."/>
            <person name="Holroyd N."/>
            <person name="Cotton J.A."/>
            <person name="Stanley E.J."/>
            <person name="Zarowiecki M."/>
            <person name="Liu J.Z."/>
            <person name="Huckvale T."/>
            <person name="Cooper P.J."/>
            <person name="Grencis R.K."/>
            <person name="Berriman M."/>
        </authorList>
    </citation>
    <scope>NUCLEOTIDE SEQUENCE [LARGE SCALE GENOMIC DNA]</scope>
</reference>
<reference evidence="2" key="1">
    <citation type="submission" date="2014-01" db="EMBL/GenBank/DDBJ databases">
        <authorList>
            <person name="Aslett M."/>
        </authorList>
    </citation>
    <scope>NUCLEOTIDE SEQUENCE</scope>
</reference>
<evidence type="ECO:0000313" key="2">
    <source>
        <dbReference type="EMBL" id="CDW52739.1"/>
    </source>
</evidence>
<dbReference type="Proteomes" id="UP000030665">
    <property type="component" value="Unassembled WGS sequence"/>
</dbReference>
<sequence length="406" mass="46240">MEEGEIVDDDSDYFNLSDEIEERTNDAKQSGISLVQSAQIANECQDILWYDCMESFKKKQNYGDDGKCRQTDSLMVALKPTSLNNLQPEEREEYMIRYWMQRVSKTYGDLSEANAELQSEINSTNEQLPLSKSIAAQSIDEALDESVEKLFCTINKYWSNCSGDALEQQNETESKSNMMTKWITGSCDAPNQLKRENVYRIREVINFPYNASRKKVIGPNNMGNAQKPMLAKTETRPTPVKGSDCFLTSNTDCIEQASRQFQPIASNVGMNGKADLFHQMGRGGIVANSASPYNFNAPTKSPNMATINRPMASNNLYANWIPQNQWTAVPPRLPTLWNPVTTNQPSMNLRPMAQQANFCDVMQTAQRMVRCDAYYMWHNQWPAFPPGQIPQQRFLYPPPNYPPWHP</sequence>
<keyword evidence="3" id="KW-1185">Reference proteome</keyword>
<dbReference type="EMBL" id="HG805830">
    <property type="protein sequence ID" value="CDW52739.1"/>
    <property type="molecule type" value="Genomic_DNA"/>
</dbReference>
<evidence type="ECO:0000313" key="3">
    <source>
        <dbReference type="Proteomes" id="UP000030665"/>
    </source>
</evidence>
<keyword evidence="1" id="KW-0175">Coiled coil</keyword>
<feature type="coiled-coil region" evidence="1">
    <location>
        <begin position="100"/>
        <end position="127"/>
    </location>
</feature>
<gene>
    <name evidence="2" type="ORF">TTRE_0000100101</name>
</gene>
<dbReference type="OrthoDB" id="10427404at2759"/>
<protein>
    <submittedName>
        <fullName evidence="2">Uncharacterized protein</fullName>
    </submittedName>
</protein>
<dbReference type="AlphaFoldDB" id="A0A077YYE0"/>